<dbReference type="OrthoDB" id="1929311at2759"/>
<dbReference type="PANTHER" id="PTHR24030">
    <property type="entry name" value="PROTEIN CMSS1"/>
    <property type="match status" value="1"/>
</dbReference>
<organism evidence="2 3">
    <name type="scientific">Dioscorea zingiberensis</name>
    <dbReference type="NCBI Taxonomy" id="325984"/>
    <lineage>
        <taxon>Eukaryota</taxon>
        <taxon>Viridiplantae</taxon>
        <taxon>Streptophyta</taxon>
        <taxon>Embryophyta</taxon>
        <taxon>Tracheophyta</taxon>
        <taxon>Spermatophyta</taxon>
        <taxon>Magnoliopsida</taxon>
        <taxon>Liliopsida</taxon>
        <taxon>Dioscoreales</taxon>
        <taxon>Dioscoreaceae</taxon>
        <taxon>Dioscorea</taxon>
    </lineage>
</organism>
<dbReference type="Proteomes" id="UP001085076">
    <property type="component" value="Miscellaneous, Linkage group lg05"/>
</dbReference>
<gene>
    <name evidence="2" type="ORF">J5N97_019855</name>
</gene>
<accession>A0A9D5HCP3</accession>
<dbReference type="GO" id="GO:0030686">
    <property type="term" value="C:90S preribosome"/>
    <property type="evidence" value="ECO:0007669"/>
    <property type="project" value="TreeGrafter"/>
</dbReference>
<evidence type="ECO:0000256" key="1">
    <source>
        <dbReference type="SAM" id="MobiDB-lite"/>
    </source>
</evidence>
<dbReference type="AlphaFoldDB" id="A0A9D5HCP3"/>
<sequence length="297" mass="33044">MAAKQHKAPRTKKPLPGDRPPKPFSLNATGKKKHKKKSRANPNLIPLGKNPIVADIKSKAKEEQKKKKGREAEHDALLLSTLPAAQQLSFFLDRYQSANSIKLSPLELEAFKDTCVVELPQGAAQDVDNFSDHIKATFGGSWKEVLCEGKLSEGIDAGSPAVLVISTSALRSLELLRGLKIFTKECRPAKLFAKHMKVEDQVSVLKGRVNIASGTPSRIKKLIDMDAMLLSRLTLVVLDMHRDAKGYTLLTLKQVRDEFWDLYKSHFHQRLQHGDTRICFYGSRSGAETEKVIPNDG</sequence>
<name>A0A9D5HCP3_9LILI</name>
<reference evidence="2" key="2">
    <citation type="journal article" date="2022" name="Hortic Res">
        <title>The genome of Dioscorea zingiberensis sheds light on the biosynthesis, origin and evolution of the medicinally important diosgenin saponins.</title>
        <authorList>
            <person name="Li Y."/>
            <person name="Tan C."/>
            <person name="Li Z."/>
            <person name="Guo J."/>
            <person name="Li S."/>
            <person name="Chen X."/>
            <person name="Wang C."/>
            <person name="Dai X."/>
            <person name="Yang H."/>
            <person name="Song W."/>
            <person name="Hou L."/>
            <person name="Xu J."/>
            <person name="Tong Z."/>
            <person name="Xu A."/>
            <person name="Yuan X."/>
            <person name="Wang W."/>
            <person name="Yang Q."/>
            <person name="Chen L."/>
            <person name="Sun Z."/>
            <person name="Wang K."/>
            <person name="Pan B."/>
            <person name="Chen J."/>
            <person name="Bao Y."/>
            <person name="Liu F."/>
            <person name="Qi X."/>
            <person name="Gang D.R."/>
            <person name="Wen J."/>
            <person name="Li J."/>
        </authorList>
    </citation>
    <scope>NUCLEOTIDE SEQUENCE</scope>
    <source>
        <strain evidence="2">Dzin_1.0</strain>
    </source>
</reference>
<evidence type="ECO:0000313" key="2">
    <source>
        <dbReference type="EMBL" id="KAJ0971896.1"/>
    </source>
</evidence>
<keyword evidence="3" id="KW-1185">Reference proteome</keyword>
<feature type="region of interest" description="Disordered" evidence="1">
    <location>
        <begin position="1"/>
        <end position="53"/>
    </location>
</feature>
<dbReference type="EMBL" id="JAGGNH010000005">
    <property type="protein sequence ID" value="KAJ0971896.1"/>
    <property type="molecule type" value="Genomic_DNA"/>
</dbReference>
<dbReference type="GO" id="GO:0005634">
    <property type="term" value="C:nucleus"/>
    <property type="evidence" value="ECO:0007669"/>
    <property type="project" value="TreeGrafter"/>
</dbReference>
<dbReference type="InterPro" id="IPR032704">
    <property type="entry name" value="Cms1"/>
</dbReference>
<feature type="compositionally biased region" description="Basic residues" evidence="1">
    <location>
        <begin position="1"/>
        <end position="13"/>
    </location>
</feature>
<feature type="compositionally biased region" description="Basic residues" evidence="1">
    <location>
        <begin position="30"/>
        <end position="39"/>
    </location>
</feature>
<protein>
    <recommendedName>
        <fullName evidence="4">Protein CMSS1</fullName>
    </recommendedName>
</protein>
<reference evidence="2" key="1">
    <citation type="submission" date="2021-03" db="EMBL/GenBank/DDBJ databases">
        <authorList>
            <person name="Li Z."/>
            <person name="Yang C."/>
        </authorList>
    </citation>
    <scope>NUCLEOTIDE SEQUENCE</scope>
    <source>
        <strain evidence="2">Dzin_1.0</strain>
        <tissue evidence="2">Leaf</tissue>
    </source>
</reference>
<comment type="caution">
    <text evidence="2">The sequence shown here is derived from an EMBL/GenBank/DDBJ whole genome shotgun (WGS) entry which is preliminary data.</text>
</comment>
<evidence type="ECO:0000313" key="3">
    <source>
        <dbReference type="Proteomes" id="UP001085076"/>
    </source>
</evidence>
<proteinExistence type="predicted"/>
<dbReference type="PANTHER" id="PTHR24030:SF0">
    <property type="entry name" value="PROTEIN CMSS1"/>
    <property type="match status" value="1"/>
</dbReference>
<evidence type="ECO:0008006" key="4">
    <source>
        <dbReference type="Google" id="ProtNLM"/>
    </source>
</evidence>
<dbReference type="Pfam" id="PF14617">
    <property type="entry name" value="CMS1"/>
    <property type="match status" value="1"/>
</dbReference>